<accession>A0AAN9DDT2</accession>
<name>A0AAN9DDT2_9TELE</name>
<sequence>MGSFISIPLAQPPFIFELPASKLKEAEEEEDDVFAEFHAENLEICENMYRQNARSKMEEDMFNVYRRNWSEVVEKLKEKYPQWTSKDILNLRFHFEFFVDNYKYLLHYCILNELLDFFQDDSSPEQRRAMFDSVDTHHYDAINFEEYLQLMNNMKIGSPVPMPAGIDEDRDEIMTLCSDVSEAHPFKQMCYGLF</sequence>
<dbReference type="InterPro" id="IPR011992">
    <property type="entry name" value="EF-hand-dom_pair"/>
</dbReference>
<dbReference type="SUPFAM" id="SSF47473">
    <property type="entry name" value="EF-hand"/>
    <property type="match status" value="1"/>
</dbReference>
<protein>
    <recommendedName>
        <fullName evidence="3">EF-hand domain-containing protein</fullName>
    </recommendedName>
</protein>
<organism evidence="1 2">
    <name type="scientific">Phoxinus phoxinus</name>
    <name type="common">Eurasian minnow</name>
    <dbReference type="NCBI Taxonomy" id="58324"/>
    <lineage>
        <taxon>Eukaryota</taxon>
        <taxon>Metazoa</taxon>
        <taxon>Chordata</taxon>
        <taxon>Craniata</taxon>
        <taxon>Vertebrata</taxon>
        <taxon>Euteleostomi</taxon>
        <taxon>Actinopterygii</taxon>
        <taxon>Neopterygii</taxon>
        <taxon>Teleostei</taxon>
        <taxon>Ostariophysi</taxon>
        <taxon>Cypriniformes</taxon>
        <taxon>Leuciscidae</taxon>
        <taxon>Phoxininae</taxon>
        <taxon>Phoxinus</taxon>
    </lineage>
</organism>
<dbReference type="AlphaFoldDB" id="A0AAN9DDT2"/>
<gene>
    <name evidence="1" type="ORF">R3I93_007498</name>
</gene>
<evidence type="ECO:0000313" key="1">
    <source>
        <dbReference type="EMBL" id="KAK7163459.1"/>
    </source>
</evidence>
<dbReference type="Gene3D" id="1.10.238.10">
    <property type="entry name" value="EF-hand"/>
    <property type="match status" value="1"/>
</dbReference>
<proteinExistence type="predicted"/>
<reference evidence="1 2" key="1">
    <citation type="submission" date="2024-02" db="EMBL/GenBank/DDBJ databases">
        <title>Chromosome-level genome assembly of the Eurasian Minnow (Phoxinus phoxinus).</title>
        <authorList>
            <person name="Oriowo T.O."/>
            <person name="Martin S."/>
            <person name="Stange M."/>
            <person name="Chrysostomakis Y."/>
            <person name="Brown T."/>
            <person name="Winkler S."/>
            <person name="Kukowka S."/>
            <person name="Myers E.W."/>
            <person name="Bohne A."/>
        </authorList>
    </citation>
    <scope>NUCLEOTIDE SEQUENCE [LARGE SCALE GENOMIC DNA]</scope>
    <source>
        <strain evidence="1">ZFMK-TIS-60720</strain>
        <tissue evidence="1">Whole Organism</tissue>
    </source>
</reference>
<comment type="caution">
    <text evidence="1">The sequence shown here is derived from an EMBL/GenBank/DDBJ whole genome shotgun (WGS) entry which is preliminary data.</text>
</comment>
<keyword evidence="2" id="KW-1185">Reference proteome</keyword>
<dbReference type="EMBL" id="JAYKXH010000007">
    <property type="protein sequence ID" value="KAK7163459.1"/>
    <property type="molecule type" value="Genomic_DNA"/>
</dbReference>
<dbReference type="Proteomes" id="UP001364617">
    <property type="component" value="Unassembled WGS sequence"/>
</dbReference>
<evidence type="ECO:0008006" key="3">
    <source>
        <dbReference type="Google" id="ProtNLM"/>
    </source>
</evidence>
<evidence type="ECO:0000313" key="2">
    <source>
        <dbReference type="Proteomes" id="UP001364617"/>
    </source>
</evidence>